<dbReference type="PANTHER" id="PTHR48086">
    <property type="entry name" value="SODIUM/PROLINE SYMPORTER-RELATED"/>
    <property type="match status" value="1"/>
</dbReference>
<evidence type="ECO:0000256" key="11">
    <source>
        <dbReference type="ARBA" id="ARBA00023201"/>
    </source>
</evidence>
<evidence type="ECO:0000256" key="3">
    <source>
        <dbReference type="ARBA" id="ARBA00022448"/>
    </source>
</evidence>
<dbReference type="Pfam" id="PF00474">
    <property type="entry name" value="SSF"/>
    <property type="match status" value="2"/>
</dbReference>
<name>A0ABP5PK34_9ACTN</name>
<dbReference type="EMBL" id="BAAAQX010000024">
    <property type="protein sequence ID" value="GAA2212083.1"/>
    <property type="molecule type" value="Genomic_DNA"/>
</dbReference>
<keyword evidence="11" id="KW-0739">Sodium transport</keyword>
<feature type="transmembrane region" description="Helical" evidence="14">
    <location>
        <begin position="222"/>
        <end position="241"/>
    </location>
</feature>
<feature type="transmembrane region" description="Helical" evidence="14">
    <location>
        <begin position="6"/>
        <end position="24"/>
    </location>
</feature>
<evidence type="ECO:0000256" key="1">
    <source>
        <dbReference type="ARBA" id="ARBA00004651"/>
    </source>
</evidence>
<evidence type="ECO:0000256" key="12">
    <source>
        <dbReference type="ARBA" id="ARBA00033708"/>
    </source>
</evidence>
<evidence type="ECO:0000256" key="4">
    <source>
        <dbReference type="ARBA" id="ARBA00022475"/>
    </source>
</evidence>
<feature type="transmembrane region" description="Helical" evidence="14">
    <location>
        <begin position="116"/>
        <end position="141"/>
    </location>
</feature>
<feature type="transmembrane region" description="Helical" evidence="14">
    <location>
        <begin position="369"/>
        <end position="391"/>
    </location>
</feature>
<keyword evidence="8" id="KW-0915">Sodium</keyword>
<proteinExistence type="inferred from homology"/>
<feature type="transmembrane region" description="Helical" evidence="14">
    <location>
        <begin position="177"/>
        <end position="202"/>
    </location>
</feature>
<evidence type="ECO:0000256" key="10">
    <source>
        <dbReference type="ARBA" id="ARBA00023136"/>
    </source>
</evidence>
<dbReference type="Proteomes" id="UP001499843">
    <property type="component" value="Unassembled WGS sequence"/>
</dbReference>
<dbReference type="CDD" id="cd11474">
    <property type="entry name" value="SLC5sbd_CHT"/>
    <property type="match status" value="1"/>
</dbReference>
<evidence type="ECO:0000256" key="2">
    <source>
        <dbReference type="ARBA" id="ARBA00006434"/>
    </source>
</evidence>
<gene>
    <name evidence="15" type="ORF">GCM10009850_075450</name>
</gene>
<dbReference type="InterPro" id="IPR018212">
    <property type="entry name" value="Na/solute_symporter_CS"/>
</dbReference>
<feature type="transmembrane region" description="Helical" evidence="14">
    <location>
        <begin position="398"/>
        <end position="421"/>
    </location>
</feature>
<evidence type="ECO:0000256" key="9">
    <source>
        <dbReference type="ARBA" id="ARBA00023065"/>
    </source>
</evidence>
<keyword evidence="6" id="KW-0769">Symport</keyword>
<dbReference type="InterPro" id="IPR001734">
    <property type="entry name" value="Na/solute_symporter"/>
</dbReference>
<evidence type="ECO:0000256" key="14">
    <source>
        <dbReference type="SAM" id="Phobius"/>
    </source>
</evidence>
<keyword evidence="3" id="KW-0813">Transport</keyword>
<keyword evidence="7 14" id="KW-1133">Transmembrane helix</keyword>
<dbReference type="PANTHER" id="PTHR48086:SF3">
    <property type="entry name" value="SODIUM_PROLINE SYMPORTER"/>
    <property type="match status" value="1"/>
</dbReference>
<feature type="transmembrane region" description="Helical" evidence="14">
    <location>
        <begin position="69"/>
        <end position="91"/>
    </location>
</feature>
<evidence type="ECO:0000313" key="16">
    <source>
        <dbReference type="Proteomes" id="UP001499843"/>
    </source>
</evidence>
<comment type="similarity">
    <text evidence="2 13">Belongs to the sodium:solute symporter (SSF) (TC 2.A.21) family.</text>
</comment>
<evidence type="ECO:0000313" key="15">
    <source>
        <dbReference type="EMBL" id="GAA2212083.1"/>
    </source>
</evidence>
<keyword evidence="16" id="KW-1185">Reference proteome</keyword>
<evidence type="ECO:0000256" key="8">
    <source>
        <dbReference type="ARBA" id="ARBA00023053"/>
    </source>
</evidence>
<comment type="caution">
    <text evidence="15">The sequence shown here is derived from an EMBL/GenBank/DDBJ whole genome shotgun (WGS) entry which is preliminary data.</text>
</comment>
<keyword evidence="9" id="KW-0406">Ion transport</keyword>
<feature type="transmembrane region" description="Helical" evidence="14">
    <location>
        <begin position="441"/>
        <end position="467"/>
    </location>
</feature>
<evidence type="ECO:0000256" key="7">
    <source>
        <dbReference type="ARBA" id="ARBA00022989"/>
    </source>
</evidence>
<protein>
    <submittedName>
        <fullName evidence="15">Sodium:solute symporter family protein</fullName>
    </submittedName>
</protein>
<evidence type="ECO:0000256" key="13">
    <source>
        <dbReference type="RuleBase" id="RU362091"/>
    </source>
</evidence>
<sequence>MIILGVTLAIISMVVVGLLVARRVAGDSRNFLVAGRTLALPVVAATLMGQAVDTNATLGATDLAAGLGFWAGAGLPLGLALCLLLTGLFFARPMNSMGLTTLPDYFRLRFGRAVEFAAALLMITAFMILVAGNLVAGGFLFERFLGTSYTGGILIIVAVVLIYTLAGGLLSDAYTSIVQMLITGIAALGLLLWVAATFGLSAPPGMGPLDLGQLSDPAQGAVVNWATLVALGIGDIVAIDFMQRIFAARSPGVARRACFIAAAGTTVIGVPFALVAVSTGQGLLALLDEAAPAALSVLVLAGIVSASLSTADGAILGTAAVAVRNVGSARRVHQPGRADPLLRATRWAMLPVVGGAVLLALRVPQTGVLLTLAFDLMLACLAVPFVLGFYWRRGSSPAAMAALTVGLVVRLVLFAITPTMYGAPNTLLYIPNTLAGASFDGWPTFIALGASLVVYVVVALVTAPAAAPGRELRMPAEEGAVRAG</sequence>
<feature type="transmembrane region" description="Helical" evidence="14">
    <location>
        <begin position="297"/>
        <end position="323"/>
    </location>
</feature>
<comment type="catalytic activity">
    <reaction evidence="12">
        <text>L-proline(in) + Na(+)(in) = L-proline(out) + Na(+)(out)</text>
        <dbReference type="Rhea" id="RHEA:28967"/>
        <dbReference type="ChEBI" id="CHEBI:29101"/>
        <dbReference type="ChEBI" id="CHEBI:60039"/>
    </reaction>
</comment>
<organism evidence="15 16">
    <name type="scientific">Nonomuraea monospora</name>
    <dbReference type="NCBI Taxonomy" id="568818"/>
    <lineage>
        <taxon>Bacteria</taxon>
        <taxon>Bacillati</taxon>
        <taxon>Actinomycetota</taxon>
        <taxon>Actinomycetes</taxon>
        <taxon>Streptosporangiales</taxon>
        <taxon>Streptosporangiaceae</taxon>
        <taxon>Nonomuraea</taxon>
    </lineage>
</organism>
<comment type="subcellular location">
    <subcellularLocation>
        <location evidence="1">Cell membrane</location>
        <topology evidence="1">Multi-pass membrane protein</topology>
    </subcellularLocation>
</comment>
<dbReference type="RefSeq" id="WP_344485895.1">
    <property type="nucleotide sequence ID" value="NZ_BAAAQX010000024.1"/>
</dbReference>
<evidence type="ECO:0000256" key="5">
    <source>
        <dbReference type="ARBA" id="ARBA00022692"/>
    </source>
</evidence>
<evidence type="ECO:0000256" key="6">
    <source>
        <dbReference type="ARBA" id="ARBA00022847"/>
    </source>
</evidence>
<feature type="transmembrane region" description="Helical" evidence="14">
    <location>
        <begin position="253"/>
        <end position="277"/>
    </location>
</feature>
<dbReference type="PROSITE" id="PS50283">
    <property type="entry name" value="NA_SOLUT_SYMP_3"/>
    <property type="match status" value="1"/>
</dbReference>
<feature type="transmembrane region" description="Helical" evidence="14">
    <location>
        <begin position="147"/>
        <end position="170"/>
    </location>
</feature>
<feature type="transmembrane region" description="Helical" evidence="14">
    <location>
        <begin position="344"/>
        <end position="363"/>
    </location>
</feature>
<dbReference type="InterPro" id="IPR038377">
    <property type="entry name" value="Na/Glc_symporter_sf"/>
</dbReference>
<dbReference type="InterPro" id="IPR050277">
    <property type="entry name" value="Sodium:Solute_Symporter"/>
</dbReference>
<keyword evidence="10 14" id="KW-0472">Membrane</keyword>
<accession>A0ABP5PK34</accession>
<dbReference type="Gene3D" id="1.20.1730.10">
    <property type="entry name" value="Sodium/glucose cotransporter"/>
    <property type="match status" value="1"/>
</dbReference>
<dbReference type="PROSITE" id="PS00456">
    <property type="entry name" value="NA_SOLUT_SYMP_1"/>
    <property type="match status" value="1"/>
</dbReference>
<keyword evidence="4" id="KW-1003">Cell membrane</keyword>
<feature type="transmembrane region" description="Helical" evidence="14">
    <location>
        <begin position="31"/>
        <end position="49"/>
    </location>
</feature>
<reference evidence="16" key="1">
    <citation type="journal article" date="2019" name="Int. J. Syst. Evol. Microbiol.">
        <title>The Global Catalogue of Microorganisms (GCM) 10K type strain sequencing project: providing services to taxonomists for standard genome sequencing and annotation.</title>
        <authorList>
            <consortium name="The Broad Institute Genomics Platform"/>
            <consortium name="The Broad Institute Genome Sequencing Center for Infectious Disease"/>
            <person name="Wu L."/>
            <person name="Ma J."/>
        </authorList>
    </citation>
    <scope>NUCLEOTIDE SEQUENCE [LARGE SCALE GENOMIC DNA]</scope>
    <source>
        <strain evidence="16">JCM 16114</strain>
    </source>
</reference>
<keyword evidence="5 14" id="KW-0812">Transmembrane</keyword>